<dbReference type="InterPro" id="IPR050065">
    <property type="entry name" value="GlmU-like"/>
</dbReference>
<dbReference type="Gene3D" id="3.90.550.10">
    <property type="entry name" value="Spore Coat Polysaccharide Biosynthesis Protein SpsA, Chain A"/>
    <property type="match status" value="1"/>
</dbReference>
<dbReference type="Gene3D" id="2.160.10.10">
    <property type="entry name" value="Hexapeptide repeat proteins"/>
    <property type="match status" value="1"/>
</dbReference>
<dbReference type="PANTHER" id="PTHR43584:SF8">
    <property type="entry name" value="N-ACETYLMURAMATE ALPHA-1-PHOSPHATE URIDYLYLTRANSFERASE"/>
    <property type="match status" value="1"/>
</dbReference>
<comment type="pathway">
    <text evidence="2">Nucleotide-sugar biosynthesis; UDP-N-acetyl-alpha-D-glucosamine biosynthesis; UDP-N-acetyl-alpha-D-glucosamine from N-acetyl-alpha-D-glucosamine 1-phosphate: step 1/1.</text>
</comment>
<reference evidence="12 13" key="1">
    <citation type="submission" date="2017-04" db="EMBL/GenBank/DDBJ databases">
        <title>Novel microbial lineages endemic to geothermal iron-oxide mats fill important gaps in the evolutionary history of Archaea.</title>
        <authorList>
            <person name="Jay Z.J."/>
            <person name="Beam J.P."/>
            <person name="Dlakic M."/>
            <person name="Rusch D.B."/>
            <person name="Kozubal M.A."/>
            <person name="Inskeep W.P."/>
        </authorList>
    </citation>
    <scope>NUCLEOTIDE SEQUENCE [LARGE SCALE GENOMIC DNA]</scope>
    <source>
        <strain evidence="12">OSP_D</strain>
    </source>
</reference>
<comment type="catalytic activity">
    <reaction evidence="10">
        <text>N-acetyl-alpha-D-glucosamine 1-phosphate + UTP + H(+) = UDP-N-acetyl-alpha-D-glucosamine + diphosphate</text>
        <dbReference type="Rhea" id="RHEA:13509"/>
        <dbReference type="ChEBI" id="CHEBI:15378"/>
        <dbReference type="ChEBI" id="CHEBI:33019"/>
        <dbReference type="ChEBI" id="CHEBI:46398"/>
        <dbReference type="ChEBI" id="CHEBI:57705"/>
        <dbReference type="ChEBI" id="CHEBI:57776"/>
        <dbReference type="EC" id="2.7.7.23"/>
    </reaction>
</comment>
<proteinExistence type="inferred from homology"/>
<feature type="domain" description="Nucleotidyl transferase" evidence="11">
    <location>
        <begin position="9"/>
        <end position="242"/>
    </location>
</feature>
<evidence type="ECO:0000256" key="8">
    <source>
        <dbReference type="ARBA" id="ARBA00023315"/>
    </source>
</evidence>
<comment type="similarity">
    <text evidence="3">In the C-terminal section; belongs to the transferase hexapeptide repeat family.</text>
</comment>
<comment type="caution">
    <text evidence="12">The sequence shown here is derived from an EMBL/GenBank/DDBJ whole genome shotgun (WGS) entry which is preliminary data.</text>
</comment>
<evidence type="ECO:0000256" key="4">
    <source>
        <dbReference type="ARBA" id="ARBA00007947"/>
    </source>
</evidence>
<dbReference type="EMBL" id="NEXC01000020">
    <property type="protein sequence ID" value="PSN83561.1"/>
    <property type="molecule type" value="Genomic_DNA"/>
</dbReference>
<sequence>MHDFEIKEALVLCAGKGKEMGPLTKGVPKHLFSLLGKTVFERILENLKLAGIERVAVVVAKDDEKTPLFAQEVAQRLGMSVESVEQNEKEEVLGAVLSAKRIIEEWTENRSFVLAYGDIVASSGFYRSLLVNALETSYPTLSAVLQKDTETFGVIKLGSDGFVERIIEKPTRLDETLGGYVLAGAFVLPTAFFELALSSEDFITALNALARSHSLSVAIWNGAWADLGYPWDILNAAKRLLEEVKSSSISSKAKISPTAIIEPPVIIEEGAVIDHNAVVKGPVYIGRNAYVGTGALIHSYASIEEGVTIGAYSEVNGSVLQPYSSIGRGCFVGNTVAGYRAIFEPHVVTLNLLTTENEPTRLEPVIKNGKRLTKIGSVVGNRARIGANTVLQPLAFVESGAIIPPNSVIQGAYR</sequence>
<dbReference type="GO" id="GO:0003977">
    <property type="term" value="F:UDP-N-acetylglucosamine diphosphorylase activity"/>
    <property type="evidence" value="ECO:0007669"/>
    <property type="project" value="UniProtKB-EC"/>
</dbReference>
<dbReference type="Proteomes" id="UP000240880">
    <property type="component" value="Unassembled WGS sequence"/>
</dbReference>
<gene>
    <name evidence="12" type="ORF">B9Q01_04200</name>
</gene>
<dbReference type="SUPFAM" id="SSF51161">
    <property type="entry name" value="Trimeric LpxA-like enzymes"/>
    <property type="match status" value="1"/>
</dbReference>
<dbReference type="SUPFAM" id="SSF53448">
    <property type="entry name" value="Nucleotide-diphospho-sugar transferases"/>
    <property type="match status" value="1"/>
</dbReference>
<dbReference type="AlphaFoldDB" id="A0A2R6AAW8"/>
<evidence type="ECO:0000313" key="13">
    <source>
        <dbReference type="Proteomes" id="UP000240880"/>
    </source>
</evidence>
<keyword evidence="6" id="KW-0548">Nucleotidyltransferase</keyword>
<dbReference type="InterPro" id="IPR029044">
    <property type="entry name" value="Nucleotide-diphossugar_trans"/>
</dbReference>
<comment type="catalytic activity">
    <reaction evidence="9">
        <text>alpha-D-glucosamine 1-phosphate + acetyl-CoA = N-acetyl-alpha-D-glucosamine 1-phosphate + CoA + H(+)</text>
        <dbReference type="Rhea" id="RHEA:13725"/>
        <dbReference type="ChEBI" id="CHEBI:15378"/>
        <dbReference type="ChEBI" id="CHEBI:57287"/>
        <dbReference type="ChEBI" id="CHEBI:57288"/>
        <dbReference type="ChEBI" id="CHEBI:57776"/>
        <dbReference type="ChEBI" id="CHEBI:58516"/>
        <dbReference type="EC" id="2.3.1.157"/>
    </reaction>
</comment>
<evidence type="ECO:0000256" key="9">
    <source>
        <dbReference type="ARBA" id="ARBA00048247"/>
    </source>
</evidence>
<evidence type="ECO:0000259" key="11">
    <source>
        <dbReference type="Pfam" id="PF00483"/>
    </source>
</evidence>
<dbReference type="InterPro" id="IPR001451">
    <property type="entry name" value="Hexapep"/>
</dbReference>
<name>A0A2R6AAW8_9ARCH</name>
<protein>
    <recommendedName>
        <fullName evidence="11">Nucleotidyl transferase domain-containing protein</fullName>
    </recommendedName>
</protein>
<keyword evidence="7" id="KW-0511">Multifunctional enzyme</keyword>
<dbReference type="Pfam" id="PF00483">
    <property type="entry name" value="NTP_transferase"/>
    <property type="match status" value="1"/>
</dbReference>
<keyword evidence="5" id="KW-0808">Transferase</keyword>
<dbReference type="InterPro" id="IPR018357">
    <property type="entry name" value="Hexapep_transf_CS"/>
</dbReference>
<dbReference type="InterPro" id="IPR005835">
    <property type="entry name" value="NTP_transferase_dom"/>
</dbReference>
<dbReference type="PANTHER" id="PTHR43584">
    <property type="entry name" value="NUCLEOTIDYL TRANSFERASE"/>
    <property type="match status" value="1"/>
</dbReference>
<comment type="pathway">
    <text evidence="1">Nucleotide-sugar biosynthesis; UDP-N-acetyl-alpha-D-glucosamine biosynthesis; N-acetyl-alpha-D-glucosamine 1-phosphate from alpha-D-glucosamine 6-phosphate (route II): step 2/2.</text>
</comment>
<dbReference type="InterPro" id="IPR011004">
    <property type="entry name" value="Trimer_LpxA-like_sf"/>
</dbReference>
<evidence type="ECO:0000313" key="12">
    <source>
        <dbReference type="EMBL" id="PSN83561.1"/>
    </source>
</evidence>
<dbReference type="GO" id="GO:0019134">
    <property type="term" value="F:glucosamine-1-phosphate N-acetyltransferase activity"/>
    <property type="evidence" value="ECO:0007669"/>
    <property type="project" value="UniProtKB-EC"/>
</dbReference>
<dbReference type="PROSITE" id="PS00101">
    <property type="entry name" value="HEXAPEP_TRANSFERASES"/>
    <property type="match status" value="1"/>
</dbReference>
<accession>A0A2R6AAW8</accession>
<evidence type="ECO:0000256" key="5">
    <source>
        <dbReference type="ARBA" id="ARBA00022679"/>
    </source>
</evidence>
<evidence type="ECO:0000256" key="6">
    <source>
        <dbReference type="ARBA" id="ARBA00022695"/>
    </source>
</evidence>
<evidence type="ECO:0000256" key="3">
    <source>
        <dbReference type="ARBA" id="ARBA00007707"/>
    </source>
</evidence>
<evidence type="ECO:0000256" key="10">
    <source>
        <dbReference type="ARBA" id="ARBA00048493"/>
    </source>
</evidence>
<keyword evidence="8" id="KW-0012">Acyltransferase</keyword>
<evidence type="ECO:0000256" key="1">
    <source>
        <dbReference type="ARBA" id="ARBA00005166"/>
    </source>
</evidence>
<evidence type="ECO:0000256" key="7">
    <source>
        <dbReference type="ARBA" id="ARBA00023268"/>
    </source>
</evidence>
<comment type="similarity">
    <text evidence="4">In the N-terminal section; belongs to the N-acetylglucosamine-1-phosphate uridyltransferase family.</text>
</comment>
<dbReference type="Pfam" id="PF00132">
    <property type="entry name" value="Hexapep"/>
    <property type="match status" value="1"/>
</dbReference>
<organism evidence="12 13">
    <name type="scientific">Candidatus Marsarchaeota G1 archaeon OSP_D</name>
    <dbReference type="NCBI Taxonomy" id="1978155"/>
    <lineage>
        <taxon>Archaea</taxon>
        <taxon>Candidatus Marsarchaeota</taxon>
        <taxon>Candidatus Marsarchaeota group 1</taxon>
    </lineage>
</organism>
<evidence type="ECO:0000256" key="2">
    <source>
        <dbReference type="ARBA" id="ARBA00005208"/>
    </source>
</evidence>